<reference evidence="2" key="1">
    <citation type="journal article" date="2007" name="J. Bacteriol.">
        <title>Comparative genome analysis of four magnetotactic bacteria reveals a complex set of group-specific genes implicated in magnetosome biomineralization and function.</title>
        <authorList>
            <person name="Richter M."/>
            <person name="Kube M."/>
            <person name="Bazylinski D.A."/>
            <person name="Lombardot T."/>
            <person name="Gloeckner F.O."/>
            <person name="Reinhardt R."/>
            <person name="Schueler D."/>
        </authorList>
    </citation>
    <scope>NUCLEOTIDE SEQUENCE</scope>
    <source>
        <strain evidence="2">MSR-1</strain>
    </source>
</reference>
<proteinExistence type="predicted"/>
<feature type="region of interest" description="Disordered" evidence="1">
    <location>
        <begin position="76"/>
        <end position="109"/>
    </location>
</feature>
<accession>A4TUM6</accession>
<evidence type="ECO:0000313" key="2">
    <source>
        <dbReference type="EMBL" id="CAM74333.1"/>
    </source>
</evidence>
<dbReference type="Gene3D" id="1.20.120.20">
    <property type="entry name" value="Apolipoprotein"/>
    <property type="match status" value="1"/>
</dbReference>
<sequence length="137" mass="14219">MSVSVGLCLCFYRPGFAKVVLFSTSAIDPLKHTRTFLTALALAVLVSPALPALAEETLGDAKQAVKDGARAVGDAARETTKAIGHGARDVTKAIGHETRDATKVVGHESRSAVQSVGDAIKNAWKSLTGPGEAQPKP</sequence>
<protein>
    <submittedName>
        <fullName evidence="2">Secreted protein</fullName>
    </submittedName>
</protein>
<organism evidence="2">
    <name type="scientific">Magnetospirillum gryphiswaldense</name>
    <dbReference type="NCBI Taxonomy" id="55518"/>
    <lineage>
        <taxon>Bacteria</taxon>
        <taxon>Pseudomonadati</taxon>
        <taxon>Pseudomonadota</taxon>
        <taxon>Alphaproteobacteria</taxon>
        <taxon>Rhodospirillales</taxon>
        <taxon>Rhodospirillaceae</taxon>
        <taxon>Magnetospirillum</taxon>
    </lineage>
</organism>
<gene>
    <name evidence="2" type="ORF">MGR_1022</name>
</gene>
<dbReference type="AlphaFoldDB" id="A4TUM6"/>
<evidence type="ECO:0000256" key="1">
    <source>
        <dbReference type="SAM" id="MobiDB-lite"/>
    </source>
</evidence>
<name>A4TUM6_9PROT</name>
<dbReference type="EMBL" id="CU459003">
    <property type="protein sequence ID" value="CAM74333.1"/>
    <property type="molecule type" value="Genomic_DNA"/>
</dbReference>